<dbReference type="Proteomes" id="UP000315908">
    <property type="component" value="Unassembled WGS sequence"/>
</dbReference>
<name>A0A562N0V4_9SPHI</name>
<protein>
    <submittedName>
        <fullName evidence="6">Site-specific recombinase XerD</fullName>
    </submittedName>
</protein>
<dbReference type="InterPro" id="IPR011010">
    <property type="entry name" value="DNA_brk_join_enz"/>
</dbReference>
<comment type="caution">
    <text evidence="6">The sequence shown here is derived from an EMBL/GenBank/DDBJ whole genome shotgun (WGS) entry which is preliminary data.</text>
</comment>
<dbReference type="GO" id="GO:0015074">
    <property type="term" value="P:DNA integration"/>
    <property type="evidence" value="ECO:0007669"/>
    <property type="project" value="InterPro"/>
</dbReference>
<dbReference type="OrthoDB" id="892893at2"/>
<dbReference type="Gene3D" id="1.10.443.10">
    <property type="entry name" value="Intergrase catalytic core"/>
    <property type="match status" value="1"/>
</dbReference>
<keyword evidence="2" id="KW-0238">DNA-binding</keyword>
<reference evidence="6 7" key="1">
    <citation type="journal article" date="2015" name="Stand. Genomic Sci.">
        <title>Genomic Encyclopedia of Bacterial and Archaeal Type Strains, Phase III: the genomes of soil and plant-associated and newly described type strains.</title>
        <authorList>
            <person name="Whitman W.B."/>
            <person name="Woyke T."/>
            <person name="Klenk H.P."/>
            <person name="Zhou Y."/>
            <person name="Lilburn T.G."/>
            <person name="Beck B.J."/>
            <person name="De Vos P."/>
            <person name="Vandamme P."/>
            <person name="Eisen J.A."/>
            <person name="Garrity G."/>
            <person name="Hugenholtz P."/>
            <person name="Kyrpides N.C."/>
        </authorList>
    </citation>
    <scope>NUCLEOTIDE SEQUENCE [LARGE SCALE GENOMIC DNA]</scope>
    <source>
        <strain evidence="6 7">CGMCC 1.6855</strain>
    </source>
</reference>
<evidence type="ECO:0000256" key="1">
    <source>
        <dbReference type="ARBA" id="ARBA00008857"/>
    </source>
</evidence>
<feature type="domain" description="Tyr recombinase" evidence="4">
    <location>
        <begin position="220"/>
        <end position="388"/>
    </location>
</feature>
<feature type="domain" description="Phage integrase SAM-like" evidence="5">
    <location>
        <begin position="109"/>
        <end position="190"/>
    </location>
</feature>
<dbReference type="InterPro" id="IPR010998">
    <property type="entry name" value="Integrase_recombinase_N"/>
</dbReference>
<evidence type="ECO:0000256" key="3">
    <source>
        <dbReference type="ARBA" id="ARBA00023172"/>
    </source>
</evidence>
<evidence type="ECO:0000313" key="7">
    <source>
        <dbReference type="Proteomes" id="UP000315908"/>
    </source>
</evidence>
<dbReference type="InterPro" id="IPR025269">
    <property type="entry name" value="SAM-like_dom"/>
</dbReference>
<evidence type="ECO:0000259" key="5">
    <source>
        <dbReference type="Pfam" id="PF13102"/>
    </source>
</evidence>
<dbReference type="Gene3D" id="1.10.150.130">
    <property type="match status" value="1"/>
</dbReference>
<dbReference type="Pfam" id="PF00589">
    <property type="entry name" value="Phage_integrase"/>
    <property type="match status" value="1"/>
</dbReference>
<dbReference type="InterPro" id="IPR013762">
    <property type="entry name" value="Integrase-like_cat_sf"/>
</dbReference>
<dbReference type="InterPro" id="IPR050090">
    <property type="entry name" value="Tyrosine_recombinase_XerCD"/>
</dbReference>
<dbReference type="GO" id="GO:0006310">
    <property type="term" value="P:DNA recombination"/>
    <property type="evidence" value="ECO:0007669"/>
    <property type="project" value="UniProtKB-KW"/>
</dbReference>
<accession>A0A562N0V4</accession>
<gene>
    <name evidence="6" type="ORF">IQ31_00377</name>
</gene>
<dbReference type="CDD" id="cd01185">
    <property type="entry name" value="INTN1_C_like"/>
    <property type="match status" value="1"/>
</dbReference>
<dbReference type="PANTHER" id="PTHR30349">
    <property type="entry name" value="PHAGE INTEGRASE-RELATED"/>
    <property type="match status" value="1"/>
</dbReference>
<organism evidence="6 7">
    <name type="scientific">Sphingobacterium siyangense</name>
    <dbReference type="NCBI Taxonomy" id="459529"/>
    <lineage>
        <taxon>Bacteria</taxon>
        <taxon>Pseudomonadati</taxon>
        <taxon>Bacteroidota</taxon>
        <taxon>Sphingobacteriia</taxon>
        <taxon>Sphingobacteriales</taxon>
        <taxon>Sphingobacteriaceae</taxon>
        <taxon>Sphingobacterium</taxon>
    </lineage>
</organism>
<dbReference type="Pfam" id="PF13102">
    <property type="entry name" value="Phage_int_SAM_5"/>
    <property type="match status" value="1"/>
</dbReference>
<sequence length="413" mass="48006">MINFKFTLLYSSPFSTISLTILDDSQTEHVINTPLKICPDLWDLKKQRPHNIYLKKNKNLNAKLDRLKIGIAEYLANVTAKNSKISPIKLRKIIKENCDGTKTCRPANSLLDYVEAYIRSRAHLISEPTSKRYRVFLHLLERFEGHRKRHLLLHEVNASFVKEFLEFGELEEYNKSTIGRTIHFVRTVLNFLEKRGVRTYVYELELPKEKKVNLFVTLSEDELVKLKETDVPPNLQAARDWLIISCYTGQRISDFMNFDIQNLEIIKGKPCISFVQQKTQKEILLPLHPVPLTILSGNLNVFPEKLTAQKYNLQIKEVAELAGINSLVKVRKRKGFRAVEMFVQKWEAITSHIGRRSFASNFYGKIPTPLLMEATGHSTEQMFHRYISTIDTERTRTLGQYLEDAYNDKFRVA</sequence>
<dbReference type="EMBL" id="VLKR01000001">
    <property type="protein sequence ID" value="TWI25805.1"/>
    <property type="molecule type" value="Genomic_DNA"/>
</dbReference>
<dbReference type="GeneID" id="88831400"/>
<keyword evidence="3" id="KW-0233">DNA recombination</keyword>
<comment type="similarity">
    <text evidence="1">Belongs to the 'phage' integrase family.</text>
</comment>
<evidence type="ECO:0000313" key="6">
    <source>
        <dbReference type="EMBL" id="TWI25805.1"/>
    </source>
</evidence>
<dbReference type="SUPFAM" id="SSF56349">
    <property type="entry name" value="DNA breaking-rejoining enzymes"/>
    <property type="match status" value="1"/>
</dbReference>
<dbReference type="GO" id="GO:0003677">
    <property type="term" value="F:DNA binding"/>
    <property type="evidence" value="ECO:0007669"/>
    <property type="project" value="UniProtKB-KW"/>
</dbReference>
<dbReference type="InterPro" id="IPR002104">
    <property type="entry name" value="Integrase_catalytic"/>
</dbReference>
<proteinExistence type="inferred from homology"/>
<evidence type="ECO:0000259" key="4">
    <source>
        <dbReference type="Pfam" id="PF00589"/>
    </source>
</evidence>
<evidence type="ECO:0000256" key="2">
    <source>
        <dbReference type="ARBA" id="ARBA00023125"/>
    </source>
</evidence>
<dbReference type="RefSeq" id="WP_145326932.1">
    <property type="nucleotide sequence ID" value="NZ_CP080574.1"/>
</dbReference>
<dbReference type="AlphaFoldDB" id="A0A562N0V4"/>
<dbReference type="PANTHER" id="PTHR30349:SF64">
    <property type="entry name" value="PROPHAGE INTEGRASE INTD-RELATED"/>
    <property type="match status" value="1"/>
</dbReference>